<feature type="binding site" evidence="5">
    <location>
        <begin position="378"/>
        <end position="384"/>
    </location>
    <ligand>
        <name>S-adenosyl-L-methionine</name>
        <dbReference type="ChEBI" id="CHEBI:59789"/>
    </ligand>
</feature>
<dbReference type="PANTHER" id="PTHR22807:SF30">
    <property type="entry name" value="28S RRNA (CYTOSINE(4447)-C(5))-METHYLTRANSFERASE-RELATED"/>
    <property type="match status" value="1"/>
</dbReference>
<keyword evidence="1 5" id="KW-0489">Methyltransferase</keyword>
<dbReference type="GO" id="GO:0005730">
    <property type="term" value="C:nucleolus"/>
    <property type="evidence" value="ECO:0007669"/>
    <property type="project" value="TreeGrafter"/>
</dbReference>
<feature type="active site" description="Nucleophile" evidence="5">
    <location>
        <position position="499"/>
    </location>
</feature>
<dbReference type="GeneID" id="39868914"/>
<keyword evidence="4 5" id="KW-0694">RNA-binding</keyword>
<feature type="domain" description="SAM-dependent MTase RsmB/NOP-type" evidence="7">
    <location>
        <begin position="285"/>
        <end position="569"/>
    </location>
</feature>
<name>A0A1D3PBY5_PLAMA</name>
<dbReference type="GO" id="GO:0003723">
    <property type="term" value="F:RNA binding"/>
    <property type="evidence" value="ECO:0007669"/>
    <property type="project" value="UniProtKB-UniRule"/>
</dbReference>
<dbReference type="GO" id="GO:0000470">
    <property type="term" value="P:maturation of LSU-rRNA"/>
    <property type="evidence" value="ECO:0007669"/>
    <property type="project" value="TreeGrafter"/>
</dbReference>
<keyword evidence="9" id="KW-1185">Reference proteome</keyword>
<feature type="region of interest" description="Disordered" evidence="6">
    <location>
        <begin position="576"/>
        <end position="790"/>
    </location>
</feature>
<dbReference type="OMA" id="FYYTYFY"/>
<dbReference type="Pfam" id="PF01189">
    <property type="entry name" value="Methyltr_RsmB-F"/>
    <property type="match status" value="1"/>
</dbReference>
<dbReference type="InterPro" id="IPR049560">
    <property type="entry name" value="MeTrfase_RsmB-F_NOP2_cat"/>
</dbReference>
<reference evidence="8 9" key="1">
    <citation type="submission" date="2016-06" db="EMBL/GenBank/DDBJ databases">
        <authorList>
            <consortium name="Pathogen Informatics"/>
        </authorList>
    </citation>
    <scope>NUCLEOTIDE SEQUENCE [LARGE SCALE GENOMIC DNA]</scope>
</reference>
<keyword evidence="3 5" id="KW-0949">S-adenosyl-L-methionine</keyword>
<feature type="binding site" evidence="5">
    <location>
        <position position="447"/>
    </location>
    <ligand>
        <name>S-adenosyl-L-methionine</name>
        <dbReference type="ChEBI" id="CHEBI:59789"/>
    </ligand>
</feature>
<evidence type="ECO:0000256" key="5">
    <source>
        <dbReference type="PROSITE-ProRule" id="PRU01023"/>
    </source>
</evidence>
<feature type="compositionally biased region" description="Basic and acidic residues" evidence="6">
    <location>
        <begin position="772"/>
        <end position="784"/>
    </location>
</feature>
<dbReference type="RefSeq" id="XP_028861710.1">
    <property type="nucleotide sequence ID" value="XM_029005085.1"/>
</dbReference>
<evidence type="ECO:0000256" key="2">
    <source>
        <dbReference type="ARBA" id="ARBA00022679"/>
    </source>
</evidence>
<dbReference type="VEuPathDB" id="PlasmoDB:PmUG01_09038600"/>
<dbReference type="GO" id="GO:0009383">
    <property type="term" value="F:rRNA (cytosine-C5-)-methyltransferase activity"/>
    <property type="evidence" value="ECO:0007669"/>
    <property type="project" value="TreeGrafter"/>
</dbReference>
<feature type="binding site" evidence="5">
    <location>
        <position position="429"/>
    </location>
    <ligand>
        <name>S-adenosyl-L-methionine</name>
        <dbReference type="ChEBI" id="CHEBI:59789"/>
    </ligand>
</feature>
<dbReference type="SUPFAM" id="SSF53335">
    <property type="entry name" value="S-adenosyl-L-methionine-dependent methyltransferases"/>
    <property type="match status" value="1"/>
</dbReference>
<dbReference type="PRINTS" id="PR02008">
    <property type="entry name" value="RCMTFAMILY"/>
</dbReference>
<keyword evidence="2 5" id="KW-0808">Transferase</keyword>
<dbReference type="Proteomes" id="UP000219813">
    <property type="component" value="Chromosome 9"/>
</dbReference>
<evidence type="ECO:0000256" key="3">
    <source>
        <dbReference type="ARBA" id="ARBA00022691"/>
    </source>
</evidence>
<evidence type="ECO:0000256" key="6">
    <source>
        <dbReference type="SAM" id="MobiDB-lite"/>
    </source>
</evidence>
<gene>
    <name evidence="8" type="primary">PmUG01_09038600</name>
    <name evidence="8" type="ORF">PMUG01_09038600</name>
</gene>
<comment type="similarity">
    <text evidence="5">Belongs to the class I-like SAM-binding methyltransferase superfamily. RsmB/NOP family.</text>
</comment>
<dbReference type="InterPro" id="IPR001678">
    <property type="entry name" value="MeTrfase_RsmB-F_NOP2_dom"/>
</dbReference>
<protein>
    <submittedName>
        <fullName evidence="8">RNA methyltransferase, putative</fullName>
        <ecNumber evidence="8">2.1.1.-</ecNumber>
    </submittedName>
</protein>
<sequence length="790" mass="91727">MNSNFTSIVSSNEEEKCDIENRKTFPLFENDNFEINQSGDDECISGSADGLEVREDEETEEEDEDGQNEYDEGEDDGEDYDEYEDYKERYDNGGVEQGQENLMDNKDNSSDSSNMSYNDLNSDEEHEKGTSYNEYYNIDDIEIIRKRIGEDGNREDSQNGADSEVHFLGGQKEVNISGLMKKKIKKKCINKSEHIYFDEIGIYKNNKIMNSEDIEDRMKYLLLLLSDSSKKKKKKKKNISIINSVVEKSSIIKELLFYYTYYYEYTKEMIKYLYYLFDIKELYLFLEINNMPKEIHLRTNTLKITRSNLMKILKGQNISVQEGRDKWNNVGIIVNDINSNVGSCNEYLYGYYMIQSSSSFIPVLELNAQENDIILDMCAAPGGKCTYLCALKKNRGLVYANDVNKLRCKAIEAHASRMGIHNLIVTCFDSLNIHKYISFQFDKILLDSFCSGTGVVNKNKSARRKSIKEIRELAQKQRKLLNNAINLVKNGGIVVYSTCSITVEENEQVINYILKKRDVNLLPTDIDIGDPGITHYRKKQFSSKIALCKRIYLHKHNYDNFFVAKLIKRSDVIFGKDKHTGNNKKRAGEENKRKKKKKKNFPKCQGEDLKRNAQDGNMRNKNTYTNNVKHVSKHDNNYAGASKSGKKDNRLNRKKVEGNTNSNTQEINDHIKISLKNKSKTNRKNAIKSHKMNYLNGKRNNLKGKKNKFKNRKEKKLQNQSEHVHSEKRGEKNGSVYGRANHSSDKANKKIKNRTIKKKKETKKWKNQRTKGQKDERKKEQSERKIKRHT</sequence>
<feature type="compositionally biased region" description="Basic and acidic residues" evidence="6">
    <location>
        <begin position="576"/>
        <end position="592"/>
    </location>
</feature>
<dbReference type="GO" id="GO:0070475">
    <property type="term" value="P:rRNA base methylation"/>
    <property type="evidence" value="ECO:0007669"/>
    <property type="project" value="TreeGrafter"/>
</dbReference>
<feature type="compositionally biased region" description="Polar residues" evidence="6">
    <location>
        <begin position="614"/>
        <end position="629"/>
    </location>
</feature>
<feature type="compositionally biased region" description="Basic residues" evidence="6">
    <location>
        <begin position="700"/>
        <end position="715"/>
    </location>
</feature>
<dbReference type="InterPro" id="IPR011023">
    <property type="entry name" value="Nop2p"/>
</dbReference>
<feature type="compositionally biased region" description="Basic and acidic residues" evidence="6">
    <location>
        <begin position="645"/>
        <end position="657"/>
    </location>
</feature>
<accession>A0A1D3PBY5</accession>
<dbReference type="InterPro" id="IPR029063">
    <property type="entry name" value="SAM-dependent_MTases_sf"/>
</dbReference>
<feature type="compositionally biased region" description="Basic residues" evidence="6">
    <location>
        <begin position="749"/>
        <end position="771"/>
    </location>
</feature>
<organism evidence="8 9">
    <name type="scientific">Plasmodium malariae</name>
    <dbReference type="NCBI Taxonomy" id="5858"/>
    <lineage>
        <taxon>Eukaryota</taxon>
        <taxon>Sar</taxon>
        <taxon>Alveolata</taxon>
        <taxon>Apicomplexa</taxon>
        <taxon>Aconoidasida</taxon>
        <taxon>Haemosporida</taxon>
        <taxon>Plasmodiidae</taxon>
        <taxon>Plasmodium</taxon>
        <taxon>Plasmodium (Plasmodium)</taxon>
    </lineage>
</organism>
<dbReference type="OrthoDB" id="427002at2759"/>
<dbReference type="Gene3D" id="3.30.70.1170">
    <property type="entry name" value="Sun protein, domain 3"/>
    <property type="match status" value="1"/>
</dbReference>
<dbReference type="InterPro" id="IPR023267">
    <property type="entry name" value="RCMT"/>
</dbReference>
<dbReference type="AlphaFoldDB" id="A0A1D3PBY5"/>
<feature type="region of interest" description="Disordered" evidence="6">
    <location>
        <begin position="1"/>
        <end position="133"/>
    </location>
</feature>
<evidence type="ECO:0000313" key="8">
    <source>
        <dbReference type="EMBL" id="SCN12813.1"/>
    </source>
</evidence>
<feature type="compositionally biased region" description="Acidic residues" evidence="6">
    <location>
        <begin position="54"/>
        <end position="85"/>
    </location>
</feature>
<evidence type="ECO:0000313" key="9">
    <source>
        <dbReference type="Proteomes" id="UP000219813"/>
    </source>
</evidence>
<dbReference type="KEGG" id="pmal:PMUG01_09038600"/>
<dbReference type="PANTHER" id="PTHR22807">
    <property type="entry name" value="NOP2 YEAST -RELATED NOL1/NOP2/FMU SUN DOMAIN-CONTAINING"/>
    <property type="match status" value="1"/>
</dbReference>
<dbReference type="EMBL" id="LT594630">
    <property type="protein sequence ID" value="SCN12813.1"/>
    <property type="molecule type" value="Genomic_DNA"/>
</dbReference>
<evidence type="ECO:0000259" key="7">
    <source>
        <dbReference type="PROSITE" id="PS51686"/>
    </source>
</evidence>
<evidence type="ECO:0000256" key="4">
    <source>
        <dbReference type="ARBA" id="ARBA00022884"/>
    </source>
</evidence>
<dbReference type="Gene3D" id="3.40.50.150">
    <property type="entry name" value="Vaccinia Virus protein VP39"/>
    <property type="match status" value="1"/>
</dbReference>
<feature type="compositionally biased region" description="Basic and acidic residues" evidence="6">
    <location>
        <begin position="722"/>
        <end position="732"/>
    </location>
</feature>
<dbReference type="EC" id="2.1.1.-" evidence="8"/>
<feature type="compositionally biased region" description="Low complexity" evidence="6">
    <location>
        <begin position="110"/>
        <end position="120"/>
    </location>
</feature>
<proteinExistence type="inferred from homology"/>
<feature type="compositionally biased region" description="Basic residues" evidence="6">
    <location>
        <begin position="673"/>
        <end position="691"/>
    </location>
</feature>
<evidence type="ECO:0000256" key="1">
    <source>
        <dbReference type="ARBA" id="ARBA00022603"/>
    </source>
</evidence>
<feature type="binding site" evidence="5">
    <location>
        <position position="402"/>
    </location>
    <ligand>
        <name>S-adenosyl-L-methionine</name>
        <dbReference type="ChEBI" id="CHEBI:59789"/>
    </ligand>
</feature>
<feature type="compositionally biased region" description="Polar residues" evidence="6">
    <location>
        <begin position="1"/>
        <end position="11"/>
    </location>
</feature>
<dbReference type="NCBIfam" id="TIGR00446">
    <property type="entry name" value="nop2p"/>
    <property type="match status" value="1"/>
</dbReference>
<dbReference type="PROSITE" id="PS51686">
    <property type="entry name" value="SAM_MT_RSMB_NOP"/>
    <property type="match status" value="1"/>
</dbReference>